<evidence type="ECO:0000313" key="2">
    <source>
        <dbReference type="EMBL" id="GAA4422590.1"/>
    </source>
</evidence>
<dbReference type="EMBL" id="BAABHC010000001">
    <property type="protein sequence ID" value="GAA4422590.1"/>
    <property type="molecule type" value="Genomic_DNA"/>
</dbReference>
<feature type="transmembrane region" description="Helical" evidence="1">
    <location>
        <begin position="12"/>
        <end position="34"/>
    </location>
</feature>
<keyword evidence="1" id="KW-0472">Membrane</keyword>
<organism evidence="2 3">
    <name type="scientific">Pontibacter saemangeumensis</name>
    <dbReference type="NCBI Taxonomy" id="1084525"/>
    <lineage>
        <taxon>Bacteria</taxon>
        <taxon>Pseudomonadati</taxon>
        <taxon>Bacteroidota</taxon>
        <taxon>Cytophagia</taxon>
        <taxon>Cytophagales</taxon>
        <taxon>Hymenobacteraceae</taxon>
        <taxon>Pontibacter</taxon>
    </lineage>
</organism>
<dbReference type="RefSeq" id="WP_345156101.1">
    <property type="nucleotide sequence ID" value="NZ_BAABHC010000001.1"/>
</dbReference>
<reference evidence="3" key="1">
    <citation type="journal article" date="2019" name="Int. J. Syst. Evol. Microbiol.">
        <title>The Global Catalogue of Microorganisms (GCM) 10K type strain sequencing project: providing services to taxonomists for standard genome sequencing and annotation.</title>
        <authorList>
            <consortium name="The Broad Institute Genomics Platform"/>
            <consortium name="The Broad Institute Genome Sequencing Center for Infectious Disease"/>
            <person name="Wu L."/>
            <person name="Ma J."/>
        </authorList>
    </citation>
    <scope>NUCLEOTIDE SEQUENCE [LARGE SCALE GENOMIC DNA]</scope>
    <source>
        <strain evidence="3">JCM 17926</strain>
    </source>
</reference>
<evidence type="ECO:0000256" key="1">
    <source>
        <dbReference type="SAM" id="Phobius"/>
    </source>
</evidence>
<feature type="transmembrane region" description="Helical" evidence="1">
    <location>
        <begin position="99"/>
        <end position="119"/>
    </location>
</feature>
<comment type="caution">
    <text evidence="2">The sequence shown here is derived from an EMBL/GenBank/DDBJ whole genome shotgun (WGS) entry which is preliminary data.</text>
</comment>
<feature type="transmembrane region" description="Helical" evidence="1">
    <location>
        <begin position="71"/>
        <end position="87"/>
    </location>
</feature>
<sequence length="129" mass="13545">MNTKLLMSVSAVVLGVTGVTLSFFPQEIAVILGMGESSDIVLQVLGALYFGFAMINWMAKASLIGGIYSRPVAAGNLAHFMMGALALTKLTFSGASLDYIWVAALAYSVFAVLFGYVFFTTPALSGKSG</sequence>
<protein>
    <submittedName>
        <fullName evidence="2">Uncharacterized protein</fullName>
    </submittedName>
</protein>
<accession>A0ABP8L4D7</accession>
<proteinExistence type="predicted"/>
<name>A0ABP8L4D7_9BACT</name>
<feature type="transmembrane region" description="Helical" evidence="1">
    <location>
        <begin position="40"/>
        <end position="59"/>
    </location>
</feature>
<keyword evidence="1" id="KW-1133">Transmembrane helix</keyword>
<keyword evidence="1" id="KW-0812">Transmembrane</keyword>
<evidence type="ECO:0000313" key="3">
    <source>
        <dbReference type="Proteomes" id="UP001500552"/>
    </source>
</evidence>
<dbReference type="Proteomes" id="UP001500552">
    <property type="component" value="Unassembled WGS sequence"/>
</dbReference>
<gene>
    <name evidence="2" type="ORF">GCM10023188_00340</name>
</gene>
<keyword evidence="3" id="KW-1185">Reference proteome</keyword>